<gene>
    <name evidence="2" type="ORF">Bhyg_03979</name>
</gene>
<reference evidence="2" key="1">
    <citation type="submission" date="2022-07" db="EMBL/GenBank/DDBJ databases">
        <authorList>
            <person name="Trinca V."/>
            <person name="Uliana J.V.C."/>
            <person name="Torres T.T."/>
            <person name="Ward R.J."/>
            <person name="Monesi N."/>
        </authorList>
    </citation>
    <scope>NUCLEOTIDE SEQUENCE</scope>
    <source>
        <strain evidence="2">HSMRA1968</strain>
        <tissue evidence="2">Whole embryos</tissue>
    </source>
</reference>
<proteinExistence type="predicted"/>
<keyword evidence="1" id="KW-0812">Transmembrane</keyword>
<feature type="non-terminal residue" evidence="2">
    <location>
        <position position="1"/>
    </location>
</feature>
<dbReference type="EMBL" id="WJQU01000001">
    <property type="protein sequence ID" value="KAJ6648748.1"/>
    <property type="molecule type" value="Genomic_DNA"/>
</dbReference>
<accession>A0A9Q0NEL7</accession>
<dbReference type="AlphaFoldDB" id="A0A9Q0NEL7"/>
<organism evidence="2 3">
    <name type="scientific">Pseudolycoriella hygida</name>
    <dbReference type="NCBI Taxonomy" id="35572"/>
    <lineage>
        <taxon>Eukaryota</taxon>
        <taxon>Metazoa</taxon>
        <taxon>Ecdysozoa</taxon>
        <taxon>Arthropoda</taxon>
        <taxon>Hexapoda</taxon>
        <taxon>Insecta</taxon>
        <taxon>Pterygota</taxon>
        <taxon>Neoptera</taxon>
        <taxon>Endopterygota</taxon>
        <taxon>Diptera</taxon>
        <taxon>Nematocera</taxon>
        <taxon>Sciaroidea</taxon>
        <taxon>Sciaridae</taxon>
        <taxon>Pseudolycoriella</taxon>
    </lineage>
</organism>
<keyword evidence="1" id="KW-1133">Transmembrane helix</keyword>
<name>A0A9Q0NEL7_9DIPT</name>
<feature type="transmembrane region" description="Helical" evidence="1">
    <location>
        <begin position="36"/>
        <end position="53"/>
    </location>
</feature>
<evidence type="ECO:0000256" key="1">
    <source>
        <dbReference type="SAM" id="Phobius"/>
    </source>
</evidence>
<dbReference type="Proteomes" id="UP001151699">
    <property type="component" value="Chromosome A"/>
</dbReference>
<comment type="caution">
    <text evidence="2">The sequence shown here is derived from an EMBL/GenBank/DDBJ whole genome shotgun (WGS) entry which is preliminary data.</text>
</comment>
<protein>
    <submittedName>
        <fullName evidence="2">Uncharacterized protein</fullName>
    </submittedName>
</protein>
<sequence length="73" mass="8157">MSKEGSLSVKNVTIFGGGQMGSGIAHSTFMKCESDIVKYFFLFNLIFFTICVAEKHSSTFSSYIRTIQNENKC</sequence>
<evidence type="ECO:0000313" key="3">
    <source>
        <dbReference type="Proteomes" id="UP001151699"/>
    </source>
</evidence>
<keyword evidence="1" id="KW-0472">Membrane</keyword>
<keyword evidence="3" id="KW-1185">Reference proteome</keyword>
<evidence type="ECO:0000313" key="2">
    <source>
        <dbReference type="EMBL" id="KAJ6648748.1"/>
    </source>
</evidence>